<dbReference type="AlphaFoldDB" id="A0A841LTB6"/>
<feature type="domain" description="Amidase" evidence="1">
    <location>
        <begin position="19"/>
        <end position="199"/>
    </location>
</feature>
<dbReference type="EC" id="3.5.1.4" evidence="2"/>
<dbReference type="PANTHER" id="PTHR46310">
    <property type="entry name" value="AMIDASE 1"/>
    <property type="match status" value="1"/>
</dbReference>
<dbReference type="PANTHER" id="PTHR46310:SF7">
    <property type="entry name" value="AMIDASE 1"/>
    <property type="match status" value="1"/>
</dbReference>
<dbReference type="Proteomes" id="UP000555393">
    <property type="component" value="Unassembled WGS sequence"/>
</dbReference>
<proteinExistence type="predicted"/>
<name>A0A841LTB6_9HYPH</name>
<comment type="caution">
    <text evidence="2">The sequence shown here is derived from an EMBL/GenBank/DDBJ whole genome shotgun (WGS) entry which is preliminary data.</text>
</comment>
<evidence type="ECO:0000259" key="1">
    <source>
        <dbReference type="Pfam" id="PF01425"/>
    </source>
</evidence>
<evidence type="ECO:0000313" key="3">
    <source>
        <dbReference type="Proteomes" id="UP000555393"/>
    </source>
</evidence>
<dbReference type="EMBL" id="JACIIU010000009">
    <property type="protein sequence ID" value="MBB6261495.1"/>
    <property type="molecule type" value="Genomic_DNA"/>
</dbReference>
<gene>
    <name evidence="2" type="ORF">FHS77_002051</name>
</gene>
<dbReference type="InterPro" id="IPR020556">
    <property type="entry name" value="Amidase_CS"/>
</dbReference>
<dbReference type="InterPro" id="IPR023631">
    <property type="entry name" value="Amidase_dom"/>
</dbReference>
<protein>
    <submittedName>
        <fullName evidence="2">Amidase</fullName>
        <ecNumber evidence="2">3.5.1.4</ecNumber>
    </submittedName>
</protein>
<dbReference type="NCBIfam" id="NF006169">
    <property type="entry name" value="PRK08310.1"/>
    <property type="match status" value="1"/>
</dbReference>
<organism evidence="2 3">
    <name type="scientific">Paenochrobactrum gallinarii</name>
    <dbReference type="NCBI Taxonomy" id="643673"/>
    <lineage>
        <taxon>Bacteria</taxon>
        <taxon>Pseudomonadati</taxon>
        <taxon>Pseudomonadota</taxon>
        <taxon>Alphaproteobacteria</taxon>
        <taxon>Hyphomicrobiales</taxon>
        <taxon>Brucellaceae</taxon>
        <taxon>Paenochrobactrum</taxon>
    </lineage>
</organism>
<reference evidence="2 3" key="1">
    <citation type="submission" date="2020-08" db="EMBL/GenBank/DDBJ databases">
        <title>Genomic Encyclopedia of Type Strains, Phase IV (KMG-IV): sequencing the most valuable type-strain genomes for metagenomic binning, comparative biology and taxonomic classification.</title>
        <authorList>
            <person name="Goeker M."/>
        </authorList>
    </citation>
    <scope>NUCLEOTIDE SEQUENCE [LARGE SCALE GENOMIC DNA]</scope>
    <source>
        <strain evidence="2 3">DSM 22336</strain>
    </source>
</reference>
<dbReference type="InterPro" id="IPR036928">
    <property type="entry name" value="AS_sf"/>
</dbReference>
<keyword evidence="2" id="KW-0378">Hydrolase</keyword>
<dbReference type="RefSeq" id="WP_184222909.1">
    <property type="nucleotide sequence ID" value="NZ_JACIIU010000009.1"/>
</dbReference>
<dbReference type="Pfam" id="PF01425">
    <property type="entry name" value="Amidase"/>
    <property type="match status" value="1"/>
</dbReference>
<dbReference type="GO" id="GO:0004040">
    <property type="term" value="F:amidase activity"/>
    <property type="evidence" value="ECO:0007669"/>
    <property type="project" value="UniProtKB-EC"/>
</dbReference>
<keyword evidence="3" id="KW-1185">Reference proteome</keyword>
<dbReference type="Gene3D" id="3.90.1300.10">
    <property type="entry name" value="Amidase signature (AS) domain"/>
    <property type="match status" value="1"/>
</dbReference>
<evidence type="ECO:0000313" key="2">
    <source>
        <dbReference type="EMBL" id="MBB6261495.1"/>
    </source>
</evidence>
<dbReference type="SUPFAM" id="SSF75304">
    <property type="entry name" value="Amidase signature (AS) enzymes"/>
    <property type="match status" value="1"/>
</dbReference>
<sequence length="396" mass="41674">MAALDPYNAFVNTSSAEVAHAAHGSLSGATLAVKDIFDVQGFITGCGNPVKAAESKPASNNAACVQLLLDQGAQFIGKTQTDELAFSLMGQNDHFPHPINAAAPSRVTGGSSSGSAAAVAGGLADIALGSDTGGSIRAPAAFCGLIGLRTTHGRISKKGAMPLAPSLDTVGWFAKNIDLYQKAGAALLGEDRHQTALTKLFFMPILEQLLLNQQSADAYRAMFTMVRDQFTNLKPASQPTSSLAELYLCFRQIQGAEAWASHGKWISSGDKHLSKGVAERFAYGANVNAHDLAAQQLRRARFIAEFEDILGDDGVLVLPTVPGIAPLSAEPFEQQQIYREQALQLLCLSGLSGLPQITLPLSMVDGAPFAISLIGPRHSDMALIALAKQILHAKAS</sequence>
<dbReference type="PROSITE" id="PS00571">
    <property type="entry name" value="AMIDASES"/>
    <property type="match status" value="1"/>
</dbReference>
<accession>A0A841LTB6</accession>